<proteinExistence type="predicted"/>
<evidence type="ECO:0000313" key="2">
    <source>
        <dbReference type="EMBL" id="MBF9224062.1"/>
    </source>
</evidence>
<organism evidence="2 3">
    <name type="scientific">Hymenobacter ruricola</name>
    <dbReference type="NCBI Taxonomy" id="2791023"/>
    <lineage>
        <taxon>Bacteria</taxon>
        <taxon>Pseudomonadati</taxon>
        <taxon>Bacteroidota</taxon>
        <taxon>Cytophagia</taxon>
        <taxon>Cytophagales</taxon>
        <taxon>Hymenobacteraceae</taxon>
        <taxon>Hymenobacter</taxon>
    </lineage>
</organism>
<feature type="compositionally biased region" description="Pro residues" evidence="1">
    <location>
        <begin position="1"/>
        <end position="10"/>
    </location>
</feature>
<dbReference type="Proteomes" id="UP000618931">
    <property type="component" value="Unassembled WGS sequence"/>
</dbReference>
<feature type="compositionally biased region" description="Low complexity" evidence="1">
    <location>
        <begin position="49"/>
        <end position="62"/>
    </location>
</feature>
<sequence length="159" mass="17098">MDTQNPPLPPENDYRPQDQQDRAAAAQPNPNDPILNADSPNYGEFGGVAPSAPLAANYAAQPTNSAAPAGRDGSNDNPDEFSEFRDREKDAQKAPDNPADQPGHVEQNQDPAAVRATRNADSDVQRAAWAQDDPRYAGGGSHNTRQEPADDKRPANDEE</sequence>
<protein>
    <submittedName>
        <fullName evidence="2">Uncharacterized protein</fullName>
    </submittedName>
</protein>
<comment type="caution">
    <text evidence="2">The sequence shown here is derived from an EMBL/GenBank/DDBJ whole genome shotgun (WGS) entry which is preliminary data.</text>
</comment>
<feature type="compositionally biased region" description="Basic and acidic residues" evidence="1">
    <location>
        <begin position="82"/>
        <end position="93"/>
    </location>
</feature>
<reference evidence="2 3" key="1">
    <citation type="submission" date="2020-11" db="EMBL/GenBank/DDBJ databases">
        <authorList>
            <person name="Kim M.K."/>
        </authorList>
    </citation>
    <scope>NUCLEOTIDE SEQUENCE [LARGE SCALE GENOMIC DNA]</scope>
    <source>
        <strain evidence="2 3">BT662</strain>
    </source>
</reference>
<accession>A0ABS0IAW1</accession>
<evidence type="ECO:0000256" key="1">
    <source>
        <dbReference type="SAM" id="MobiDB-lite"/>
    </source>
</evidence>
<dbReference type="EMBL" id="JADQDM010000022">
    <property type="protein sequence ID" value="MBF9224062.1"/>
    <property type="molecule type" value="Genomic_DNA"/>
</dbReference>
<name>A0ABS0IAW1_9BACT</name>
<feature type="region of interest" description="Disordered" evidence="1">
    <location>
        <begin position="1"/>
        <end position="159"/>
    </location>
</feature>
<feature type="compositionally biased region" description="Basic and acidic residues" evidence="1">
    <location>
        <begin position="12"/>
        <end position="21"/>
    </location>
</feature>
<evidence type="ECO:0000313" key="3">
    <source>
        <dbReference type="Proteomes" id="UP000618931"/>
    </source>
</evidence>
<keyword evidence="3" id="KW-1185">Reference proteome</keyword>
<dbReference type="RefSeq" id="WP_196295483.1">
    <property type="nucleotide sequence ID" value="NZ_JADQDM010000022.1"/>
</dbReference>
<gene>
    <name evidence="2" type="ORF">I2H31_23365</name>
</gene>
<feature type="compositionally biased region" description="Low complexity" evidence="1">
    <location>
        <begin position="22"/>
        <end position="33"/>
    </location>
</feature>
<feature type="compositionally biased region" description="Basic and acidic residues" evidence="1">
    <location>
        <begin position="144"/>
        <end position="159"/>
    </location>
</feature>